<organism evidence="5 6">
    <name type="scientific">Phascolarctos cinereus</name>
    <name type="common">Koala</name>
    <dbReference type="NCBI Taxonomy" id="38626"/>
    <lineage>
        <taxon>Eukaryota</taxon>
        <taxon>Metazoa</taxon>
        <taxon>Chordata</taxon>
        <taxon>Craniata</taxon>
        <taxon>Vertebrata</taxon>
        <taxon>Euteleostomi</taxon>
        <taxon>Mammalia</taxon>
        <taxon>Metatheria</taxon>
        <taxon>Diprotodontia</taxon>
        <taxon>Phascolarctidae</taxon>
        <taxon>Phascolarctos</taxon>
    </lineage>
</organism>
<dbReference type="InterPro" id="IPR027882">
    <property type="entry name" value="SOGA1/2-like_CC"/>
</dbReference>
<feature type="compositionally biased region" description="Polar residues" evidence="3">
    <location>
        <begin position="273"/>
        <end position="282"/>
    </location>
</feature>
<proteinExistence type="predicted"/>
<dbReference type="InParanoid" id="A0A6P5KBH2"/>
<keyword evidence="5" id="KW-1185">Reference proteome</keyword>
<evidence type="ECO:0000313" key="5">
    <source>
        <dbReference type="Proteomes" id="UP000515140"/>
    </source>
</evidence>
<dbReference type="Proteomes" id="UP000515140">
    <property type="component" value="Unplaced"/>
</dbReference>
<sequence length="702" mass="79607">MDLHKQWETTESNWIKERMELLDQFDNERKEWESQWKVMQKKIEELCQEVKLRRESKKNSCLKTVQQDKNVQNKMVPFSPHSPNPGQDDTAMLSGGLCPVSLNPDTVEGGSFLEEKNQMSKEQITMRKSKAVFMDPLSTKNQKKYESGSCLKISEEERKSCTNALTTALEELAKVSEELCNFQEEIRKTSNHRRTKSTPFPQETISTVDPDMNHIISNDSPTALISLDTEKQINKKKLSHFDDMPHDIPVENSAPDPLSLQRNEAPPIPPPRSTSRNFPSSYSEEHTVFNSIKENLDSRWETQDCRGKRSCGNNFPTKQPEATVSCPSKQNTWKDRVTFATSKQIAKINSEAQCNKDLETNRRSQDVNELRTGTKSVPSTLWFPKARPNSAKLPNEKLIQTRQTKSGSASHESDALNSSLDPNSDSFAGVGCNFEKISKNEKLAAKTDEFNRTVFRTDRCCSSAQHMQRLLNSSKDSKPCAPVGKCAVHAKENDNLCCIQNNSLSVPKERKSNSFPKKVTGGQVKQAQEHSNASNYHHMLHEHDWRPSNLLGRPRSADPKSNYGVVEKLLKNYEISTGSLSKNSKSCQDQRTKLDCNVIKSDKDPINQCLEMFQPEQEKQELQMKSAMSMEQQSKQEVERKELTEESVAMKSIDGKGFSRPARPTNRRPPSRWALRSPSAPRALKKTVYGYSFSLHSETAVV</sequence>
<dbReference type="KEGG" id="pcw:110208945"/>
<feature type="coiled-coil region" evidence="2">
    <location>
        <begin position="15"/>
        <end position="49"/>
    </location>
</feature>
<protein>
    <submittedName>
        <fullName evidence="6">Uncharacterized protein KIAA0408 homolog</fullName>
    </submittedName>
</protein>
<dbReference type="Pfam" id="PF14818">
    <property type="entry name" value="SOGA1-2-like_CC"/>
    <property type="match status" value="1"/>
</dbReference>
<dbReference type="RefSeq" id="XP_020842823.1">
    <property type="nucleotide sequence ID" value="XM_020987164.1"/>
</dbReference>
<dbReference type="PANTHER" id="PTHR15705:SF1">
    <property type="entry name" value="RIKEN CDNA 9330159F19 GENE"/>
    <property type="match status" value="1"/>
</dbReference>
<dbReference type="GeneID" id="110208945"/>
<feature type="region of interest" description="Disordered" evidence="3">
    <location>
        <begin position="379"/>
        <end position="422"/>
    </location>
</feature>
<gene>
    <name evidence="6" type="primary">KIAA0408</name>
</gene>
<feature type="domain" description="SOGA 1/2-like coiled-coil" evidence="4">
    <location>
        <begin position="1"/>
        <end position="54"/>
    </location>
</feature>
<name>A0A6P5KBH2_PHACI</name>
<dbReference type="CTD" id="9729"/>
<feature type="region of interest" description="Disordered" evidence="3">
    <location>
        <begin position="241"/>
        <end position="282"/>
    </location>
</feature>
<feature type="region of interest" description="Disordered" evidence="3">
    <location>
        <begin position="190"/>
        <end position="210"/>
    </location>
</feature>
<feature type="compositionally biased region" description="Polar residues" evidence="3">
    <location>
        <begin position="398"/>
        <end position="422"/>
    </location>
</feature>
<dbReference type="AlphaFoldDB" id="A0A6P5KBH2"/>
<evidence type="ECO:0000256" key="1">
    <source>
        <dbReference type="ARBA" id="ARBA00023054"/>
    </source>
</evidence>
<evidence type="ECO:0000313" key="6">
    <source>
        <dbReference type="RefSeq" id="XP_020842823.1"/>
    </source>
</evidence>
<feature type="region of interest" description="Disordered" evidence="3">
    <location>
        <begin position="640"/>
        <end position="679"/>
    </location>
</feature>
<dbReference type="FunCoup" id="A0A6P5KBH2">
    <property type="interactions" value="46"/>
</dbReference>
<evidence type="ECO:0000256" key="2">
    <source>
        <dbReference type="SAM" id="Coils"/>
    </source>
</evidence>
<keyword evidence="1 2" id="KW-0175">Coiled coil</keyword>
<accession>A0A6P5KBH2</accession>
<evidence type="ECO:0000259" key="4">
    <source>
        <dbReference type="Pfam" id="PF14818"/>
    </source>
</evidence>
<evidence type="ECO:0000256" key="3">
    <source>
        <dbReference type="SAM" id="MobiDB-lite"/>
    </source>
</evidence>
<reference evidence="6" key="1">
    <citation type="submission" date="2025-08" db="UniProtKB">
        <authorList>
            <consortium name="RefSeq"/>
        </authorList>
    </citation>
    <scope>IDENTIFICATION</scope>
    <source>
        <tissue evidence="6">Spleen</tissue>
    </source>
</reference>
<feature type="compositionally biased region" description="Polar residues" evidence="3">
    <location>
        <begin position="197"/>
        <end position="207"/>
    </location>
</feature>
<dbReference type="PANTHER" id="PTHR15705">
    <property type="entry name" value="MCG7194, ISOFORM CRA_A"/>
    <property type="match status" value="1"/>
</dbReference>